<evidence type="ECO:0000313" key="2">
    <source>
        <dbReference type="Proteomes" id="UP000616769"/>
    </source>
</evidence>
<dbReference type="AlphaFoldDB" id="A0A132A174"/>
<evidence type="ECO:0000313" key="1">
    <source>
        <dbReference type="EMBL" id="KPM04703.1"/>
    </source>
</evidence>
<protein>
    <submittedName>
        <fullName evidence="1">Uncharacterized protein</fullName>
    </submittedName>
</protein>
<name>A0A132A174_SARSC</name>
<gene>
    <name evidence="1" type="ORF">QR98_0031560</name>
</gene>
<sequence>MNSGFQTKLDENHNIFSIYYDSEQIPSTPSLQLDEIIFDRNQFSYSESNLNAEIDVIICKTNLRNVLLAFLDDALVFGEKDKVLLKLNPQLVPFKLALIIDERTDKIRLKLKDIVDYLLDLLKEFPEISVFPFVPEIHIGIDE</sequence>
<organism evidence="1 2">
    <name type="scientific">Sarcoptes scabiei</name>
    <name type="common">Itch mite</name>
    <name type="synonym">Acarus scabiei</name>
    <dbReference type="NCBI Taxonomy" id="52283"/>
    <lineage>
        <taxon>Eukaryota</taxon>
        <taxon>Metazoa</taxon>
        <taxon>Ecdysozoa</taxon>
        <taxon>Arthropoda</taxon>
        <taxon>Chelicerata</taxon>
        <taxon>Arachnida</taxon>
        <taxon>Acari</taxon>
        <taxon>Acariformes</taxon>
        <taxon>Sarcoptiformes</taxon>
        <taxon>Astigmata</taxon>
        <taxon>Psoroptidia</taxon>
        <taxon>Sarcoptoidea</taxon>
        <taxon>Sarcoptidae</taxon>
        <taxon>Sarcoptinae</taxon>
        <taxon>Sarcoptes</taxon>
    </lineage>
</organism>
<proteinExistence type="predicted"/>
<accession>A0A132A174</accession>
<dbReference type="VEuPathDB" id="VectorBase:SSCA001863"/>
<reference evidence="1 2" key="1">
    <citation type="journal article" date="2015" name="Parasit. Vectors">
        <title>Draft genome of the scabies mite.</title>
        <authorList>
            <person name="Rider S.D.Jr."/>
            <person name="Morgan M.S."/>
            <person name="Arlian L.G."/>
        </authorList>
    </citation>
    <scope>NUCLEOTIDE SEQUENCE [LARGE SCALE GENOMIC DNA]</scope>
    <source>
        <strain evidence="1">Arlian Lab</strain>
    </source>
</reference>
<dbReference type="OrthoDB" id="5394539at2759"/>
<comment type="caution">
    <text evidence="1">The sequence shown here is derived from an EMBL/GenBank/DDBJ whole genome shotgun (WGS) entry which is preliminary data.</text>
</comment>
<dbReference type="Proteomes" id="UP000616769">
    <property type="component" value="Unassembled WGS sequence"/>
</dbReference>
<dbReference type="EMBL" id="JXLN01009914">
    <property type="protein sequence ID" value="KPM04703.1"/>
    <property type="molecule type" value="Genomic_DNA"/>
</dbReference>